<feature type="non-terminal residue" evidence="1">
    <location>
        <position position="1"/>
    </location>
</feature>
<protein>
    <recommendedName>
        <fullName evidence="3">UBN2 domain-containing protein</fullName>
    </recommendedName>
</protein>
<evidence type="ECO:0000313" key="1">
    <source>
        <dbReference type="EMBL" id="RDX94928.1"/>
    </source>
</evidence>
<dbReference type="Proteomes" id="UP000257109">
    <property type="component" value="Unassembled WGS sequence"/>
</dbReference>
<dbReference type="EMBL" id="QJKJ01004250">
    <property type="protein sequence ID" value="RDX94928.1"/>
    <property type="molecule type" value="Genomic_DNA"/>
</dbReference>
<reference evidence="1" key="1">
    <citation type="submission" date="2018-05" db="EMBL/GenBank/DDBJ databases">
        <title>Draft genome of Mucuna pruriens seed.</title>
        <authorList>
            <person name="Nnadi N.E."/>
            <person name="Vos R."/>
            <person name="Hasami M.H."/>
            <person name="Devisetty U.K."/>
            <person name="Aguiy J.C."/>
        </authorList>
    </citation>
    <scope>NUCLEOTIDE SEQUENCE [LARGE SCALE GENOMIC DNA]</scope>
    <source>
        <strain evidence="1">JCA_2017</strain>
    </source>
</reference>
<proteinExistence type="predicted"/>
<evidence type="ECO:0000313" key="2">
    <source>
        <dbReference type="Proteomes" id="UP000257109"/>
    </source>
</evidence>
<organism evidence="1 2">
    <name type="scientific">Mucuna pruriens</name>
    <name type="common">Velvet bean</name>
    <name type="synonym">Dolichos pruriens</name>
    <dbReference type="NCBI Taxonomy" id="157652"/>
    <lineage>
        <taxon>Eukaryota</taxon>
        <taxon>Viridiplantae</taxon>
        <taxon>Streptophyta</taxon>
        <taxon>Embryophyta</taxon>
        <taxon>Tracheophyta</taxon>
        <taxon>Spermatophyta</taxon>
        <taxon>Magnoliopsida</taxon>
        <taxon>eudicotyledons</taxon>
        <taxon>Gunneridae</taxon>
        <taxon>Pentapetalae</taxon>
        <taxon>rosids</taxon>
        <taxon>fabids</taxon>
        <taxon>Fabales</taxon>
        <taxon>Fabaceae</taxon>
        <taxon>Papilionoideae</taxon>
        <taxon>50 kb inversion clade</taxon>
        <taxon>NPAAA clade</taxon>
        <taxon>indigoferoid/millettioid clade</taxon>
        <taxon>Phaseoleae</taxon>
        <taxon>Mucuna</taxon>
    </lineage>
</organism>
<name>A0A371GWK5_MUCPR</name>
<keyword evidence="2" id="KW-1185">Reference proteome</keyword>
<gene>
    <name evidence="1" type="ORF">CR513_22630</name>
</gene>
<evidence type="ECO:0008006" key="3">
    <source>
        <dbReference type="Google" id="ProtNLM"/>
    </source>
</evidence>
<comment type="caution">
    <text evidence="1">The sequence shown here is derived from an EMBL/GenBank/DDBJ whole genome shotgun (WGS) entry which is preliminary data.</text>
</comment>
<accession>A0A371GWK5</accession>
<dbReference type="AlphaFoldDB" id="A0A371GWK5"/>
<sequence>MSKDREKLSMKELLVTIKVHEIELKEDKATKKERSLSKAFKDEDSLDEVSKEEGSDEDELYFIARKIYSILKNYLKKFTKDTEDKSQVNDVTNNKRWQMLLPSKHVSCQASMELKKTRIT</sequence>